<evidence type="ECO:0000259" key="9">
    <source>
        <dbReference type="PROSITE" id="PS50048"/>
    </source>
</evidence>
<comment type="subcellular location">
    <subcellularLocation>
        <location evidence="1">Nucleus</location>
    </subcellularLocation>
</comment>
<keyword evidence="4" id="KW-0805">Transcription regulation</keyword>
<evidence type="ECO:0000313" key="11">
    <source>
        <dbReference type="Proteomes" id="UP000799437"/>
    </source>
</evidence>
<dbReference type="PROSITE" id="PS00463">
    <property type="entry name" value="ZN2_CY6_FUNGAL_1"/>
    <property type="match status" value="1"/>
</dbReference>
<dbReference type="CDD" id="cd12148">
    <property type="entry name" value="fungal_TF_MHR"/>
    <property type="match status" value="1"/>
</dbReference>
<keyword evidence="2" id="KW-0479">Metal-binding</keyword>
<feature type="compositionally biased region" description="Polar residues" evidence="8">
    <location>
        <begin position="688"/>
        <end position="723"/>
    </location>
</feature>
<dbReference type="Gene3D" id="4.10.240.10">
    <property type="entry name" value="Zn(2)-C6 fungal-type DNA-binding domain"/>
    <property type="match status" value="1"/>
</dbReference>
<dbReference type="InterPro" id="IPR001138">
    <property type="entry name" value="Zn2Cys6_DnaBD"/>
</dbReference>
<proteinExistence type="predicted"/>
<dbReference type="GO" id="GO:0008270">
    <property type="term" value="F:zinc ion binding"/>
    <property type="evidence" value="ECO:0007669"/>
    <property type="project" value="InterPro"/>
</dbReference>
<dbReference type="GO" id="GO:0006351">
    <property type="term" value="P:DNA-templated transcription"/>
    <property type="evidence" value="ECO:0007669"/>
    <property type="project" value="InterPro"/>
</dbReference>
<dbReference type="GO" id="GO:0000981">
    <property type="term" value="F:DNA-binding transcription factor activity, RNA polymerase II-specific"/>
    <property type="evidence" value="ECO:0007669"/>
    <property type="project" value="InterPro"/>
</dbReference>
<dbReference type="CDD" id="cd15485">
    <property type="entry name" value="ZIP_Cat8"/>
    <property type="match status" value="1"/>
</dbReference>
<keyword evidence="11" id="KW-1185">Reference proteome</keyword>
<dbReference type="CDD" id="cd00067">
    <property type="entry name" value="GAL4"/>
    <property type="match status" value="1"/>
</dbReference>
<dbReference type="InterPro" id="IPR036864">
    <property type="entry name" value="Zn2-C6_fun-type_DNA-bd_sf"/>
</dbReference>
<feature type="compositionally biased region" description="Polar residues" evidence="8">
    <location>
        <begin position="623"/>
        <end position="633"/>
    </location>
</feature>
<dbReference type="GO" id="GO:0003677">
    <property type="term" value="F:DNA binding"/>
    <property type="evidence" value="ECO:0007669"/>
    <property type="project" value="UniProtKB-KW"/>
</dbReference>
<organism evidence="10 11">
    <name type="scientific">Pseudovirgaria hyperparasitica</name>
    <dbReference type="NCBI Taxonomy" id="470096"/>
    <lineage>
        <taxon>Eukaryota</taxon>
        <taxon>Fungi</taxon>
        <taxon>Dikarya</taxon>
        <taxon>Ascomycota</taxon>
        <taxon>Pezizomycotina</taxon>
        <taxon>Dothideomycetes</taxon>
        <taxon>Dothideomycetes incertae sedis</taxon>
        <taxon>Acrospermales</taxon>
        <taxon>Acrospermaceae</taxon>
        <taxon>Pseudovirgaria</taxon>
    </lineage>
</organism>
<dbReference type="Proteomes" id="UP000799437">
    <property type="component" value="Unassembled WGS sequence"/>
</dbReference>
<sequence>MPGILPMKVIKVGSSAQSRIAQACDRCRSKKIRCDGIRPSCTQCINVGFECKTSDKLSRRAFPRGYTESLEERVRALELEVRELKDLLDEKDEKIDLLSRLHPSHSPRLTSSPIHHPTDPPTPTTEKREESQEKDDTFKLQQSPLLMEDDNGDSYFAGLSSGHTLVDAFKLRVQGTQRPCSEIRPDSFFRPRHVSVVEIEQNGSRIVSWKAPPRMVSDQMINIFFQEWAPLFPVLHRPTFLTMYERYVANIEEVTDRNSLALLNLVFSIGALSCSSRDSYDIASFELQWEAAIQSLFSENSLQFLQCLVLAQIHCMLSADYAKLLKYKGLATSLLLRLGLNQSQKRFALGALTIETRKKVFWTQYTVDCLSAAQLGLPRMIKEDNIHCEYPVDADDEHVTETGFLSTLPGESTKVSSALALFKAARILSRVLGQSYPTCPSHDISFRTMASQAEELDSWYNNLAAHLRLKFAQDKPSANVTGSRSPILAIMYHYVRSLIFRPAVCASLGPKSYSATLAVGHSSKSIVQIIQLLDERNLSFSLALNRNELTVLAGFGLLFQTLHTEHDGRLVKDSQKMTLVVVDLLKKAHAPYATSFRRIGYSMLASLRPTIKQSPPLSRHNSDSSMGAPSESAFSVTQRHIKALASRFPSISRTTNNNDARRATLPNIGILQNNSSTSINSLNSNLSGPMSRSEPTLSPVNTHTPKQARASTGPRQTPNLDFLSFDNTPIPSSYEPTQLIHPQKQEVSTSDWERLLGSLDNGTTNIYDTIYGGVPAEALVDAPIHENTWTSDLWLNGLGNPPIEHIYQPSPAVAQSVLSLSDESLTSGEEYCAELRSVGSSGRERFGSIVIPDMSSSLPLETNYGL</sequence>
<protein>
    <recommendedName>
        <fullName evidence="9">Zn(2)-C6 fungal-type domain-containing protein</fullName>
    </recommendedName>
</protein>
<dbReference type="GeneID" id="54486507"/>
<keyword evidence="7" id="KW-0539">Nucleus</keyword>
<keyword evidence="6" id="KW-0804">Transcription</keyword>
<dbReference type="RefSeq" id="XP_033600767.1">
    <property type="nucleotide sequence ID" value="XM_033745453.1"/>
</dbReference>
<dbReference type="Pfam" id="PF00172">
    <property type="entry name" value="Zn_clus"/>
    <property type="match status" value="1"/>
</dbReference>
<feature type="compositionally biased region" description="Basic and acidic residues" evidence="8">
    <location>
        <begin position="125"/>
        <end position="138"/>
    </location>
</feature>
<evidence type="ECO:0000256" key="4">
    <source>
        <dbReference type="ARBA" id="ARBA00023015"/>
    </source>
</evidence>
<dbReference type="PROSITE" id="PS50048">
    <property type="entry name" value="ZN2_CY6_FUNGAL_2"/>
    <property type="match status" value="1"/>
</dbReference>
<feature type="domain" description="Zn(2)-C6 fungal-type" evidence="9">
    <location>
        <begin position="23"/>
        <end position="53"/>
    </location>
</feature>
<dbReference type="GO" id="GO:0005634">
    <property type="term" value="C:nucleus"/>
    <property type="evidence" value="ECO:0007669"/>
    <property type="project" value="UniProtKB-SubCell"/>
</dbReference>
<evidence type="ECO:0000256" key="2">
    <source>
        <dbReference type="ARBA" id="ARBA00022723"/>
    </source>
</evidence>
<evidence type="ECO:0000256" key="8">
    <source>
        <dbReference type="SAM" id="MobiDB-lite"/>
    </source>
</evidence>
<dbReference type="InterPro" id="IPR050987">
    <property type="entry name" value="AtrR-like"/>
</dbReference>
<feature type="region of interest" description="Disordered" evidence="8">
    <location>
        <begin position="671"/>
        <end position="723"/>
    </location>
</feature>
<dbReference type="SUPFAM" id="SSF57701">
    <property type="entry name" value="Zn2/Cys6 DNA-binding domain"/>
    <property type="match status" value="1"/>
</dbReference>
<gene>
    <name evidence="10" type="ORF">EJ05DRAFT_485457</name>
</gene>
<evidence type="ECO:0000256" key="3">
    <source>
        <dbReference type="ARBA" id="ARBA00022833"/>
    </source>
</evidence>
<feature type="region of interest" description="Disordered" evidence="8">
    <location>
        <begin position="98"/>
        <end position="144"/>
    </location>
</feature>
<evidence type="ECO:0000256" key="7">
    <source>
        <dbReference type="ARBA" id="ARBA00023242"/>
    </source>
</evidence>
<dbReference type="InterPro" id="IPR007219">
    <property type="entry name" value="XnlR_reg_dom"/>
</dbReference>
<evidence type="ECO:0000256" key="5">
    <source>
        <dbReference type="ARBA" id="ARBA00023125"/>
    </source>
</evidence>
<dbReference type="SMART" id="SM00066">
    <property type="entry name" value="GAL4"/>
    <property type="match status" value="1"/>
</dbReference>
<keyword evidence="3" id="KW-0862">Zinc</keyword>
<keyword evidence="5" id="KW-0238">DNA-binding</keyword>
<reference evidence="10" key="1">
    <citation type="journal article" date="2020" name="Stud. Mycol.">
        <title>101 Dothideomycetes genomes: a test case for predicting lifestyles and emergence of pathogens.</title>
        <authorList>
            <person name="Haridas S."/>
            <person name="Albert R."/>
            <person name="Binder M."/>
            <person name="Bloem J."/>
            <person name="Labutti K."/>
            <person name="Salamov A."/>
            <person name="Andreopoulos B."/>
            <person name="Baker S."/>
            <person name="Barry K."/>
            <person name="Bills G."/>
            <person name="Bluhm B."/>
            <person name="Cannon C."/>
            <person name="Castanera R."/>
            <person name="Culley D."/>
            <person name="Daum C."/>
            <person name="Ezra D."/>
            <person name="Gonzalez J."/>
            <person name="Henrissat B."/>
            <person name="Kuo A."/>
            <person name="Liang C."/>
            <person name="Lipzen A."/>
            <person name="Lutzoni F."/>
            <person name="Magnuson J."/>
            <person name="Mondo S."/>
            <person name="Nolan M."/>
            <person name="Ohm R."/>
            <person name="Pangilinan J."/>
            <person name="Park H.-J."/>
            <person name="Ramirez L."/>
            <person name="Alfaro M."/>
            <person name="Sun H."/>
            <person name="Tritt A."/>
            <person name="Yoshinaga Y."/>
            <person name="Zwiers L.-H."/>
            <person name="Turgeon B."/>
            <person name="Goodwin S."/>
            <person name="Spatafora J."/>
            <person name="Crous P."/>
            <person name="Grigoriev I."/>
        </authorList>
    </citation>
    <scope>NUCLEOTIDE SEQUENCE</scope>
    <source>
        <strain evidence="10">CBS 121739</strain>
    </source>
</reference>
<name>A0A6A6W8U8_9PEZI</name>
<dbReference type="EMBL" id="ML996571">
    <property type="protein sequence ID" value="KAF2758316.1"/>
    <property type="molecule type" value="Genomic_DNA"/>
</dbReference>
<evidence type="ECO:0000256" key="6">
    <source>
        <dbReference type="ARBA" id="ARBA00023163"/>
    </source>
</evidence>
<dbReference type="PANTHER" id="PTHR46910:SF12">
    <property type="entry name" value="REGULATORY PROTEIN CAT8"/>
    <property type="match status" value="1"/>
</dbReference>
<dbReference type="Pfam" id="PF04082">
    <property type="entry name" value="Fungal_trans"/>
    <property type="match status" value="1"/>
</dbReference>
<dbReference type="PANTHER" id="PTHR46910">
    <property type="entry name" value="TRANSCRIPTION FACTOR PDR1"/>
    <property type="match status" value="1"/>
</dbReference>
<feature type="region of interest" description="Disordered" evidence="8">
    <location>
        <begin position="612"/>
        <end position="633"/>
    </location>
</feature>
<dbReference type="OrthoDB" id="1924787at2759"/>
<feature type="compositionally biased region" description="Low complexity" evidence="8">
    <location>
        <begin position="673"/>
        <end position="687"/>
    </location>
</feature>
<dbReference type="AlphaFoldDB" id="A0A6A6W8U8"/>
<dbReference type="SMART" id="SM00906">
    <property type="entry name" value="Fungal_trans"/>
    <property type="match status" value="1"/>
</dbReference>
<accession>A0A6A6W8U8</accession>
<evidence type="ECO:0000256" key="1">
    <source>
        <dbReference type="ARBA" id="ARBA00004123"/>
    </source>
</evidence>
<evidence type="ECO:0000313" key="10">
    <source>
        <dbReference type="EMBL" id="KAF2758316.1"/>
    </source>
</evidence>
<dbReference type="FunFam" id="4.10.240.10:FF:000007">
    <property type="entry name" value="C6 transcription factor FacB"/>
    <property type="match status" value="1"/>
</dbReference>